<dbReference type="Proteomes" id="UP000185490">
    <property type="component" value="Chromosome"/>
</dbReference>
<accession>A0ABN4UXY2</accession>
<proteinExistence type="predicted"/>
<sequence>MTKAQMEMIARKLRNIETFTKLLFGYSEIAPKQRELLYLNGSTQVICAGRRFGKTNYVAGKIFYYATIHPKSRVIVGGPSLDQAKIYYDLLTEAIELSPLKGFVKKTKDSPFPTIYLKNGSSITVRSTAHNGKYLRGRKVNLVVLTEAAFIKDSVYEQVITPMKLDTGAPVILESTPNGMNYFYEEYQRGLKNKKHTISFHATVYDNPFLDQEEIENAKAKTPDYVWRQEYLAEFVDDDTVFFPWKILVEAFEDYKPEGYKDGRKYSIGVDLAKYRDYTVIIVLDVTEEPFKIAEFHRFNQIPYEEVIRIVNDLQAKYRAQVYLDATGVGDPISERINACVPFVFSQKSKSELLHNLLLNFEQQKLQLPASNTILRDELRFFRRIQSGSGFKLEAQEGYHDDCVMALALAVWGQTRRQEAFSTQLDIL</sequence>
<keyword evidence="4" id="KW-1185">Reference proteome</keyword>
<organism evidence="3 4">
    <name type="scientific">Thermosipho melanesiensis</name>
    <dbReference type="NCBI Taxonomy" id="46541"/>
    <lineage>
        <taxon>Bacteria</taxon>
        <taxon>Thermotogati</taxon>
        <taxon>Thermotogota</taxon>
        <taxon>Thermotogae</taxon>
        <taxon>Thermotogales</taxon>
        <taxon>Fervidobacteriaceae</taxon>
        <taxon>Thermosipho</taxon>
    </lineage>
</organism>
<feature type="domain" description="Terminase large subunit gp17-like C-terminal" evidence="2">
    <location>
        <begin position="268"/>
        <end position="410"/>
    </location>
</feature>
<dbReference type="Pfam" id="PF03237">
    <property type="entry name" value="Terminase_6N"/>
    <property type="match status" value="1"/>
</dbReference>
<evidence type="ECO:0000313" key="3">
    <source>
        <dbReference type="EMBL" id="APT74909.1"/>
    </source>
</evidence>
<dbReference type="Pfam" id="PF17289">
    <property type="entry name" value="Terminase_6C"/>
    <property type="match status" value="1"/>
</dbReference>
<dbReference type="RefSeq" id="WP_041426087.1">
    <property type="nucleotide sequence ID" value="NZ_CP007389.1"/>
</dbReference>
<evidence type="ECO:0000313" key="4">
    <source>
        <dbReference type="Proteomes" id="UP000185490"/>
    </source>
</evidence>
<keyword evidence="1" id="KW-1188">Viral release from host cell</keyword>
<protein>
    <recommendedName>
        <fullName evidence="2">Terminase large subunit gp17-like C-terminal domain-containing protein</fullName>
    </recommendedName>
</protein>
<reference evidence="3 4" key="1">
    <citation type="submission" date="2014-02" db="EMBL/GenBank/DDBJ databases">
        <title>Diversity of Thermotogales isolates from hydrothermal vents.</title>
        <authorList>
            <person name="Haverkamp T.H.A."/>
            <person name="Lossouarn J."/>
            <person name="Geslin C."/>
            <person name="Nesbo C.L."/>
        </authorList>
    </citation>
    <scope>NUCLEOTIDE SEQUENCE [LARGE SCALE GENOMIC DNA]</scope>
    <source>
        <strain evidence="3 4">431</strain>
    </source>
</reference>
<dbReference type="EMBL" id="CP007389">
    <property type="protein sequence ID" value="APT74909.1"/>
    <property type="molecule type" value="Genomic_DNA"/>
</dbReference>
<dbReference type="Gene3D" id="3.30.420.240">
    <property type="match status" value="1"/>
</dbReference>
<name>A0ABN4UXY2_9BACT</name>
<evidence type="ECO:0000259" key="2">
    <source>
        <dbReference type="Pfam" id="PF17289"/>
    </source>
</evidence>
<dbReference type="InterPro" id="IPR027417">
    <property type="entry name" value="P-loop_NTPase"/>
</dbReference>
<gene>
    <name evidence="3" type="ORF">BW47_07750</name>
</gene>
<evidence type="ECO:0000256" key="1">
    <source>
        <dbReference type="ARBA" id="ARBA00022612"/>
    </source>
</evidence>
<dbReference type="Gene3D" id="3.40.50.300">
    <property type="entry name" value="P-loop containing nucleotide triphosphate hydrolases"/>
    <property type="match status" value="1"/>
</dbReference>
<dbReference type="InterPro" id="IPR035421">
    <property type="entry name" value="Terminase_6C"/>
</dbReference>